<name>A0ABU3GDJ9_9MICO</name>
<evidence type="ECO:0000256" key="3">
    <source>
        <dbReference type="ARBA" id="ARBA00022475"/>
    </source>
</evidence>
<evidence type="ECO:0000256" key="2">
    <source>
        <dbReference type="ARBA" id="ARBA00010488"/>
    </source>
</evidence>
<dbReference type="Gene3D" id="3.40.50.11820">
    <property type="match status" value="1"/>
</dbReference>
<dbReference type="Proteomes" id="UP001251849">
    <property type="component" value="Unassembled WGS sequence"/>
</dbReference>
<dbReference type="PANTHER" id="PTHR37316:SF2">
    <property type="entry name" value="TEICHOIC ACID RIBITOL-PHOSPHATE POLYMERASE TARK"/>
    <property type="match status" value="1"/>
</dbReference>
<evidence type="ECO:0000313" key="9">
    <source>
        <dbReference type="Proteomes" id="UP001251849"/>
    </source>
</evidence>
<evidence type="ECO:0000256" key="1">
    <source>
        <dbReference type="ARBA" id="ARBA00004202"/>
    </source>
</evidence>
<gene>
    <name evidence="8" type="ORF">Q9S71_13770</name>
</gene>
<sequence>MSATGRPPASPAPETEVAVVRPLPPFDVTVDSLSWERAKLTIRLSVVQVGDWTPQAPEWGEVPSPAVDFRLIDGKRRIPVPFTAVGPGSFELHVDVPTFRDRQAIPNGTWRIVMFAHGERVAPARFDGRSLLELDEGSRVFLYDGNRAVTTVSFGIAENAVDLERLDFLMRSYHLFRSRPKPKKFRPMKRLKAFFLGAPAKQRYAGLIYQLITRTVGVKPGRILFASDQRLRIEGNLRRVQERIVERGLQDRFDMKYSFRLPRSGGWGTTLRIIYLLATSEIVLLDDYFGILKSLRMDPRTKVIQLWHAGSGFKSVGYSRFGNLGSPKLWHPHRQYTFAITGSEHLRHVYAEAFGIEEAAVIPTGLPRVDWFLDTTLRDRFLTTFATEYPQIAGKKVVLFAPTFRGRSIYTAFYDYSQIDFDALYEVCGDDTVVLFRMHHFVKNPIEIPEQYQDRFFDFTHYPDGLNLLHATDVLITDYSSIIYEFSLLDRPMLFFAPDKVNYAATRGFHRDYDETAPGRVADTFDDVIDALRTGEFEQEKVAEFRRLNFDRVDTGAADRVIDWLILGNPDTEKITESPVPTERSDANTTESSEKDVPEEEIA</sequence>
<reference evidence="8 9" key="1">
    <citation type="submission" date="2023-08" db="EMBL/GenBank/DDBJ databases">
        <title>Microbacterium aquilitoris sp. nov. and Microbacterium gwkjibeachense sp. nov., isolated from beach.</title>
        <authorList>
            <person name="Lee S.D."/>
            <person name="Yang H."/>
            <person name="Kim I."/>
        </authorList>
    </citation>
    <scope>NUCLEOTIDE SEQUENCE [LARGE SCALE GENOMIC DNA]</scope>
    <source>
        <strain evidence="8 9">KSW4-11</strain>
    </source>
</reference>
<keyword evidence="3" id="KW-1003">Cell membrane</keyword>
<comment type="similarity">
    <text evidence="2">Belongs to the CDP-glycerol glycerophosphotransferase family.</text>
</comment>
<comment type="caution">
    <text evidence="8">The sequence shown here is derived from an EMBL/GenBank/DDBJ whole genome shotgun (WGS) entry which is preliminary data.</text>
</comment>
<dbReference type="InterPro" id="IPR043148">
    <property type="entry name" value="TagF_C"/>
</dbReference>
<dbReference type="InterPro" id="IPR043149">
    <property type="entry name" value="TagF_N"/>
</dbReference>
<comment type="subcellular location">
    <subcellularLocation>
        <location evidence="1">Cell membrane</location>
        <topology evidence="1">Peripheral membrane protein</topology>
    </subcellularLocation>
</comment>
<evidence type="ECO:0000256" key="4">
    <source>
        <dbReference type="ARBA" id="ARBA00022679"/>
    </source>
</evidence>
<dbReference type="EMBL" id="JAUZVV010000002">
    <property type="protein sequence ID" value="MDT3317891.1"/>
    <property type="molecule type" value="Genomic_DNA"/>
</dbReference>
<keyword evidence="6" id="KW-0472">Membrane</keyword>
<dbReference type="Gene3D" id="3.40.50.12580">
    <property type="match status" value="1"/>
</dbReference>
<evidence type="ECO:0000256" key="6">
    <source>
        <dbReference type="ARBA" id="ARBA00023136"/>
    </source>
</evidence>
<keyword evidence="9" id="KW-1185">Reference proteome</keyword>
<dbReference type="SUPFAM" id="SSF53756">
    <property type="entry name" value="UDP-Glycosyltransferase/glycogen phosphorylase"/>
    <property type="match status" value="1"/>
</dbReference>
<proteinExistence type="inferred from homology"/>
<keyword evidence="5" id="KW-0777">Teichoic acid biosynthesis</keyword>
<evidence type="ECO:0000313" key="8">
    <source>
        <dbReference type="EMBL" id="MDT3317891.1"/>
    </source>
</evidence>
<dbReference type="InterPro" id="IPR007554">
    <property type="entry name" value="Glycerophosphate_synth"/>
</dbReference>
<protein>
    <submittedName>
        <fullName evidence="8">CDP-glycerol glycerophosphotransferase family protein</fullName>
    </submittedName>
</protein>
<accession>A0ABU3GDJ9</accession>
<dbReference type="PANTHER" id="PTHR37316">
    <property type="entry name" value="TEICHOIC ACID GLYCEROL-PHOSPHATE PRIMASE"/>
    <property type="match status" value="1"/>
</dbReference>
<dbReference type="Pfam" id="PF04464">
    <property type="entry name" value="Glyphos_transf"/>
    <property type="match status" value="1"/>
</dbReference>
<evidence type="ECO:0000256" key="7">
    <source>
        <dbReference type="SAM" id="MobiDB-lite"/>
    </source>
</evidence>
<organism evidence="8 9">
    <name type="scientific">Microbacterium gawkjiense</name>
    <dbReference type="NCBI Taxonomy" id="3067309"/>
    <lineage>
        <taxon>Bacteria</taxon>
        <taxon>Bacillati</taxon>
        <taxon>Actinomycetota</taxon>
        <taxon>Actinomycetes</taxon>
        <taxon>Micrococcales</taxon>
        <taxon>Microbacteriaceae</taxon>
        <taxon>Microbacterium</taxon>
    </lineage>
</organism>
<keyword evidence="4" id="KW-0808">Transferase</keyword>
<dbReference type="RefSeq" id="WP_311862928.1">
    <property type="nucleotide sequence ID" value="NZ_JAUZVV010000002.1"/>
</dbReference>
<dbReference type="InterPro" id="IPR051612">
    <property type="entry name" value="Teichoic_Acid_Biosynth"/>
</dbReference>
<feature type="region of interest" description="Disordered" evidence="7">
    <location>
        <begin position="572"/>
        <end position="603"/>
    </location>
</feature>
<evidence type="ECO:0000256" key="5">
    <source>
        <dbReference type="ARBA" id="ARBA00022944"/>
    </source>
</evidence>